<protein>
    <submittedName>
        <fullName evidence="1">Uncharacterized protein</fullName>
    </submittedName>
</protein>
<dbReference type="Pfam" id="PF05056">
    <property type="entry name" value="DUF674"/>
    <property type="match status" value="1"/>
</dbReference>
<dbReference type="AlphaFoldDB" id="A0AAV9C965"/>
<name>A0AAV9C965_ACOCL</name>
<dbReference type="Proteomes" id="UP001180020">
    <property type="component" value="Unassembled WGS sequence"/>
</dbReference>
<evidence type="ECO:0000313" key="1">
    <source>
        <dbReference type="EMBL" id="KAK1285252.1"/>
    </source>
</evidence>
<comment type="caution">
    <text evidence="1">The sequence shown here is derived from an EMBL/GenBank/DDBJ whole genome shotgun (WGS) entry which is preliminary data.</text>
</comment>
<evidence type="ECO:0000313" key="2">
    <source>
        <dbReference type="Proteomes" id="UP001180020"/>
    </source>
</evidence>
<dbReference type="PANTHER" id="PTHR33103">
    <property type="entry name" value="OS01G0153900 PROTEIN"/>
    <property type="match status" value="1"/>
</dbReference>
<dbReference type="EMBL" id="JAUJYO010000020">
    <property type="protein sequence ID" value="KAK1285252.1"/>
    <property type="molecule type" value="Genomic_DNA"/>
</dbReference>
<proteinExistence type="predicted"/>
<reference evidence="1" key="2">
    <citation type="submission" date="2023-06" db="EMBL/GenBank/DDBJ databases">
        <authorList>
            <person name="Ma L."/>
            <person name="Liu K.-W."/>
            <person name="Li Z."/>
            <person name="Hsiao Y.-Y."/>
            <person name="Qi Y."/>
            <person name="Fu T."/>
            <person name="Tang G."/>
            <person name="Zhang D."/>
            <person name="Sun W.-H."/>
            <person name="Liu D.-K."/>
            <person name="Li Y."/>
            <person name="Chen G.-Z."/>
            <person name="Liu X.-D."/>
            <person name="Liao X.-Y."/>
            <person name="Jiang Y.-T."/>
            <person name="Yu X."/>
            <person name="Hao Y."/>
            <person name="Huang J."/>
            <person name="Zhao X.-W."/>
            <person name="Ke S."/>
            <person name="Chen Y.-Y."/>
            <person name="Wu W.-L."/>
            <person name="Hsu J.-L."/>
            <person name="Lin Y.-F."/>
            <person name="Huang M.-D."/>
            <person name="Li C.-Y."/>
            <person name="Huang L."/>
            <person name="Wang Z.-W."/>
            <person name="Zhao X."/>
            <person name="Zhong W.-Y."/>
            <person name="Peng D.-H."/>
            <person name="Ahmad S."/>
            <person name="Lan S."/>
            <person name="Zhang J.-S."/>
            <person name="Tsai W.-C."/>
            <person name="Van De Peer Y."/>
            <person name="Liu Z.-J."/>
        </authorList>
    </citation>
    <scope>NUCLEOTIDE SEQUENCE</scope>
    <source>
        <strain evidence="1">CP</strain>
        <tissue evidence="1">Leaves</tissue>
    </source>
</reference>
<dbReference type="PANTHER" id="PTHR33103:SF27">
    <property type="entry name" value="OS04G0594700 PROTEIN"/>
    <property type="match status" value="1"/>
</dbReference>
<gene>
    <name evidence="1" type="ORF">QJS10_CPB20g00922</name>
</gene>
<accession>A0AAV9C965</accession>
<reference evidence="1" key="1">
    <citation type="journal article" date="2023" name="Nat. Commun.">
        <title>Diploid and tetraploid genomes of Acorus and the evolution of monocots.</title>
        <authorList>
            <person name="Ma L."/>
            <person name="Liu K.W."/>
            <person name="Li Z."/>
            <person name="Hsiao Y.Y."/>
            <person name="Qi Y."/>
            <person name="Fu T."/>
            <person name="Tang G.D."/>
            <person name="Zhang D."/>
            <person name="Sun W.H."/>
            <person name="Liu D.K."/>
            <person name="Li Y."/>
            <person name="Chen G.Z."/>
            <person name="Liu X.D."/>
            <person name="Liao X.Y."/>
            <person name="Jiang Y.T."/>
            <person name="Yu X."/>
            <person name="Hao Y."/>
            <person name="Huang J."/>
            <person name="Zhao X.W."/>
            <person name="Ke S."/>
            <person name="Chen Y.Y."/>
            <person name="Wu W.L."/>
            <person name="Hsu J.L."/>
            <person name="Lin Y.F."/>
            <person name="Huang M.D."/>
            <person name="Li C.Y."/>
            <person name="Huang L."/>
            <person name="Wang Z.W."/>
            <person name="Zhao X."/>
            <person name="Zhong W.Y."/>
            <person name="Peng D.H."/>
            <person name="Ahmad S."/>
            <person name="Lan S."/>
            <person name="Zhang J.S."/>
            <person name="Tsai W.C."/>
            <person name="Van de Peer Y."/>
            <person name="Liu Z.J."/>
        </authorList>
    </citation>
    <scope>NUCLEOTIDE SEQUENCE</scope>
    <source>
        <strain evidence="1">CP</strain>
    </source>
</reference>
<keyword evidence="2" id="KW-1185">Reference proteome</keyword>
<dbReference type="InterPro" id="IPR007750">
    <property type="entry name" value="DUF674"/>
</dbReference>
<sequence>MRSKLNKDMLLSPKLPSHFSCDSLLIETDKIEPAEHPIRGCSRCFNERSSCFSLSDRCGHRNWRTILLKLVNSKFDDGKTEIGGGFMERETKIMVTDDMVVTPFSSMSGIRLIRSKLGDGDLEEIEPVFGKEEVTQPKKQVMPMDPCLYWCRTLSVENLGRISSVTGSFESVEWSYLRDNYNGILKMTSNGFIVRKKKNIGSEREHSQVPSFNVARDGKLAELKL</sequence>
<organism evidence="1 2">
    <name type="scientific">Acorus calamus</name>
    <name type="common">Sweet flag</name>
    <dbReference type="NCBI Taxonomy" id="4465"/>
    <lineage>
        <taxon>Eukaryota</taxon>
        <taxon>Viridiplantae</taxon>
        <taxon>Streptophyta</taxon>
        <taxon>Embryophyta</taxon>
        <taxon>Tracheophyta</taxon>
        <taxon>Spermatophyta</taxon>
        <taxon>Magnoliopsida</taxon>
        <taxon>Liliopsida</taxon>
        <taxon>Acoraceae</taxon>
        <taxon>Acorus</taxon>
    </lineage>
</organism>